<protein>
    <recommendedName>
        <fullName evidence="6">Leucine carboxyl methyltransferase 1 homolog</fullName>
        <ecNumber evidence="6">2.1.1.233</ecNumber>
    </recommendedName>
</protein>
<dbReference type="GO" id="GO:0005737">
    <property type="term" value="C:cytoplasm"/>
    <property type="evidence" value="ECO:0007669"/>
    <property type="project" value="UniProtKB-SubCell"/>
</dbReference>
<dbReference type="GO" id="GO:0016020">
    <property type="term" value="C:membrane"/>
    <property type="evidence" value="ECO:0007669"/>
    <property type="project" value="UniProtKB-SubCell"/>
</dbReference>
<dbReference type="InterPro" id="IPR007213">
    <property type="entry name" value="Ppm1/Ppm2/Tcmp"/>
</dbReference>
<accession>A0AAW1RC54</accession>
<evidence type="ECO:0000313" key="9">
    <source>
        <dbReference type="Proteomes" id="UP001438707"/>
    </source>
</evidence>
<dbReference type="InterPro" id="IPR016651">
    <property type="entry name" value="LCMT1"/>
</dbReference>
<feature type="binding site" evidence="7">
    <location>
        <position position="185"/>
    </location>
    <ligand>
        <name>S-adenosyl-L-methionine</name>
        <dbReference type="ChEBI" id="CHEBI:59789"/>
    </ligand>
</feature>
<comment type="subcellular location">
    <subcellularLocation>
        <location evidence="6">Cytoplasm</location>
    </subcellularLocation>
    <subcellularLocation>
        <location evidence="6">Membrane</location>
        <topology evidence="6">Peripheral membrane protein</topology>
    </subcellularLocation>
</comment>
<dbReference type="EC" id="2.1.1.233" evidence="6"/>
<comment type="caution">
    <text evidence="8">The sequence shown here is derived from an EMBL/GenBank/DDBJ whole genome shotgun (WGS) entry which is preliminary data.</text>
</comment>
<proteinExistence type="inferred from homology"/>
<dbReference type="PANTHER" id="PTHR13600:SF21">
    <property type="entry name" value="LEUCINE CARBOXYL METHYLTRANSFERASE 1"/>
    <property type="match status" value="1"/>
</dbReference>
<organism evidence="8 9">
    <name type="scientific">Apatococcus lobatus</name>
    <dbReference type="NCBI Taxonomy" id="904363"/>
    <lineage>
        <taxon>Eukaryota</taxon>
        <taxon>Viridiplantae</taxon>
        <taxon>Chlorophyta</taxon>
        <taxon>core chlorophytes</taxon>
        <taxon>Trebouxiophyceae</taxon>
        <taxon>Chlorellales</taxon>
        <taxon>Chlorellaceae</taxon>
        <taxon>Apatococcus</taxon>
    </lineage>
</organism>
<reference evidence="8 9" key="1">
    <citation type="journal article" date="2024" name="Nat. Commun.">
        <title>Phylogenomics reveals the evolutionary origins of lichenization in chlorophyte algae.</title>
        <authorList>
            <person name="Puginier C."/>
            <person name="Libourel C."/>
            <person name="Otte J."/>
            <person name="Skaloud P."/>
            <person name="Haon M."/>
            <person name="Grisel S."/>
            <person name="Petersen M."/>
            <person name="Berrin J.G."/>
            <person name="Delaux P.M."/>
            <person name="Dal Grande F."/>
            <person name="Keller J."/>
        </authorList>
    </citation>
    <scope>NUCLEOTIDE SEQUENCE [LARGE SCALE GENOMIC DNA]</scope>
    <source>
        <strain evidence="8 9">SAG 2145</strain>
    </source>
</reference>
<comment type="function">
    <text evidence="6">Involved in brassinosteroid (BR) signaling.</text>
</comment>
<sequence length="338" mass="38612">MNHPSLSEDTASVRATNDDAQISKMACVRLKYFQDDYIRHFVKRHLKRSPLINRGYYSRIAALRQLLRGFLQTPDIIGPRQVLSLGAGFDTIFFQLQANGCAPNLYVELDFPEVTSRKAAIVASEPNLQRCIPRSDDDVLDTEGGRIITKPYCLLPVDLRQPAAMEAALKLAKLQHDVPTYIIAECVLVYMRPAESNTVVRWLAEHLQQAAFVLYEQIKPHDAFGQQMMTNLQSRGCPLLGIYGTPDLQAHEQRFVQNGWHTACARDMNAIYNKHTDPEDRQRIERLEMLDEFEEWTLIQGHYCIVIATKDSQQRLHQIVDLPTFPESKVVRRPLLAA</sequence>
<feature type="binding site" evidence="7">
    <location>
        <position position="86"/>
    </location>
    <ligand>
        <name>S-adenosyl-L-methionine</name>
        <dbReference type="ChEBI" id="CHEBI:59789"/>
    </ligand>
</feature>
<dbReference type="EMBL" id="JALJOS010000014">
    <property type="protein sequence ID" value="KAK9831066.1"/>
    <property type="molecule type" value="Genomic_DNA"/>
</dbReference>
<dbReference type="Gene3D" id="3.40.50.150">
    <property type="entry name" value="Vaccinia Virus protein VP39"/>
    <property type="match status" value="1"/>
</dbReference>
<dbReference type="GO" id="GO:0032259">
    <property type="term" value="P:methylation"/>
    <property type="evidence" value="ECO:0007669"/>
    <property type="project" value="UniProtKB-KW"/>
</dbReference>
<keyword evidence="6" id="KW-0963">Cytoplasm</keyword>
<evidence type="ECO:0000256" key="3">
    <source>
        <dbReference type="ARBA" id="ARBA00022603"/>
    </source>
</evidence>
<evidence type="ECO:0000256" key="1">
    <source>
        <dbReference type="ARBA" id="ARBA00000724"/>
    </source>
</evidence>
<dbReference type="PIRSF" id="PIRSF016305">
    <property type="entry name" value="LCM_mtfrase"/>
    <property type="match status" value="1"/>
</dbReference>
<comment type="similarity">
    <text evidence="2 6">Belongs to the methyltransferase superfamily. LCMT family.</text>
</comment>
<feature type="binding site" evidence="7">
    <location>
        <begin position="158"/>
        <end position="159"/>
    </location>
    <ligand>
        <name>S-adenosyl-L-methionine</name>
        <dbReference type="ChEBI" id="CHEBI:59789"/>
    </ligand>
</feature>
<keyword evidence="5 6" id="KW-0949">S-adenosyl-L-methionine</keyword>
<dbReference type="GO" id="GO:0018423">
    <property type="term" value="F:protein C-terminal leucine carboxyl O-methyltransferase activity"/>
    <property type="evidence" value="ECO:0007669"/>
    <property type="project" value="UniProtKB-EC"/>
</dbReference>
<gene>
    <name evidence="8" type="ORF">WJX74_001902</name>
</gene>
<evidence type="ECO:0000256" key="5">
    <source>
        <dbReference type="ARBA" id="ARBA00022691"/>
    </source>
</evidence>
<keyword evidence="6" id="KW-0472">Membrane</keyword>
<keyword evidence="3 6" id="KW-0489">Methyltransferase</keyword>
<dbReference type="PANTHER" id="PTHR13600">
    <property type="entry name" value="LEUCINE CARBOXYL METHYLTRANSFERASE"/>
    <property type="match status" value="1"/>
</dbReference>
<feature type="binding site" evidence="7">
    <location>
        <position position="59"/>
    </location>
    <ligand>
        <name>S-adenosyl-L-methionine</name>
        <dbReference type="ChEBI" id="CHEBI:59789"/>
    </ligand>
</feature>
<dbReference type="GO" id="GO:0009966">
    <property type="term" value="P:regulation of signal transduction"/>
    <property type="evidence" value="ECO:0007669"/>
    <property type="project" value="UniProtKB-ARBA"/>
</dbReference>
<keyword evidence="9" id="KW-1185">Reference proteome</keyword>
<evidence type="ECO:0000313" key="8">
    <source>
        <dbReference type="EMBL" id="KAK9831066.1"/>
    </source>
</evidence>
<keyword evidence="4 6" id="KW-0808">Transferase</keyword>
<dbReference type="AlphaFoldDB" id="A0AAW1RC54"/>
<dbReference type="Pfam" id="PF04072">
    <property type="entry name" value="LCM"/>
    <property type="match status" value="1"/>
</dbReference>
<dbReference type="InterPro" id="IPR029063">
    <property type="entry name" value="SAM-dependent_MTases_sf"/>
</dbReference>
<name>A0AAW1RC54_9CHLO</name>
<evidence type="ECO:0000256" key="7">
    <source>
        <dbReference type="PIRSR" id="PIRSR016305-1"/>
    </source>
</evidence>
<evidence type="ECO:0000256" key="2">
    <source>
        <dbReference type="ARBA" id="ARBA00010703"/>
    </source>
</evidence>
<evidence type="ECO:0000256" key="6">
    <source>
        <dbReference type="PIRNR" id="PIRNR016305"/>
    </source>
</evidence>
<dbReference type="Proteomes" id="UP001438707">
    <property type="component" value="Unassembled WGS sequence"/>
</dbReference>
<evidence type="ECO:0000256" key="4">
    <source>
        <dbReference type="ARBA" id="ARBA00022679"/>
    </source>
</evidence>
<dbReference type="FunFam" id="3.40.50.150:FF:000092">
    <property type="entry name" value="Leucine carboxyl methyltransferase 1"/>
    <property type="match status" value="1"/>
</dbReference>
<dbReference type="SUPFAM" id="SSF53335">
    <property type="entry name" value="S-adenosyl-L-methionine-dependent methyltransferases"/>
    <property type="match status" value="1"/>
</dbReference>
<comment type="catalytic activity">
    <reaction evidence="1 6">
        <text>[phosphatase 2A protein]-C-terminal L-leucine + S-adenosyl-L-methionine = [phosphatase 2A protein]-C-terminal L-leucine methyl ester + S-adenosyl-L-homocysteine</text>
        <dbReference type="Rhea" id="RHEA:48544"/>
        <dbReference type="Rhea" id="RHEA-COMP:12134"/>
        <dbReference type="Rhea" id="RHEA-COMP:12135"/>
        <dbReference type="ChEBI" id="CHEBI:57856"/>
        <dbReference type="ChEBI" id="CHEBI:59789"/>
        <dbReference type="ChEBI" id="CHEBI:90516"/>
        <dbReference type="ChEBI" id="CHEBI:90517"/>
        <dbReference type="EC" id="2.1.1.233"/>
    </reaction>
</comment>